<dbReference type="InParanoid" id="A0A067MT98"/>
<dbReference type="AlphaFoldDB" id="A0A067MT98"/>
<name>A0A067MT98_BOTB1</name>
<accession>A0A067MT98</accession>
<protein>
    <recommendedName>
        <fullName evidence="2">Phosphatidate phosphatase APP1 catalytic domain-containing protein</fullName>
    </recommendedName>
</protein>
<dbReference type="GO" id="GO:0008195">
    <property type="term" value="F:phosphatidate phosphatase activity"/>
    <property type="evidence" value="ECO:0007669"/>
    <property type="project" value="InterPro"/>
</dbReference>
<evidence type="ECO:0000313" key="3">
    <source>
        <dbReference type="EMBL" id="KDQ18968.1"/>
    </source>
</evidence>
<dbReference type="STRING" id="930990.A0A067MT98"/>
<feature type="region of interest" description="Disordered" evidence="1">
    <location>
        <begin position="613"/>
        <end position="634"/>
    </location>
</feature>
<reference evidence="4" key="1">
    <citation type="journal article" date="2014" name="Proc. Natl. Acad. Sci. U.S.A.">
        <title>Extensive sampling of basidiomycete genomes demonstrates inadequacy of the white-rot/brown-rot paradigm for wood decay fungi.</title>
        <authorList>
            <person name="Riley R."/>
            <person name="Salamov A.A."/>
            <person name="Brown D.W."/>
            <person name="Nagy L.G."/>
            <person name="Floudas D."/>
            <person name="Held B.W."/>
            <person name="Levasseur A."/>
            <person name="Lombard V."/>
            <person name="Morin E."/>
            <person name="Otillar R."/>
            <person name="Lindquist E.A."/>
            <person name="Sun H."/>
            <person name="LaButti K.M."/>
            <person name="Schmutz J."/>
            <person name="Jabbour D."/>
            <person name="Luo H."/>
            <person name="Baker S.E."/>
            <person name="Pisabarro A.G."/>
            <person name="Walton J.D."/>
            <person name="Blanchette R.A."/>
            <person name="Henrissat B."/>
            <person name="Martin F."/>
            <person name="Cullen D."/>
            <person name="Hibbett D.S."/>
            <person name="Grigoriev I.V."/>
        </authorList>
    </citation>
    <scope>NUCLEOTIDE SEQUENCE [LARGE SCALE GENOMIC DNA]</scope>
    <source>
        <strain evidence="4">FD-172 SS1</strain>
    </source>
</reference>
<dbReference type="OrthoDB" id="2117591at2759"/>
<feature type="domain" description="Phosphatidate phosphatase APP1 catalytic" evidence="2">
    <location>
        <begin position="427"/>
        <end position="577"/>
    </location>
</feature>
<evidence type="ECO:0000256" key="1">
    <source>
        <dbReference type="SAM" id="MobiDB-lite"/>
    </source>
</evidence>
<dbReference type="HOGENOM" id="CLU_017236_0_0_1"/>
<dbReference type="Pfam" id="PF09949">
    <property type="entry name" value="APP1_cat"/>
    <property type="match status" value="1"/>
</dbReference>
<evidence type="ECO:0000259" key="2">
    <source>
        <dbReference type="Pfam" id="PF09949"/>
    </source>
</evidence>
<dbReference type="PANTHER" id="PTHR28208">
    <property type="entry name" value="PHOSPHATIDATE PHOSPHATASE APP1"/>
    <property type="match status" value="1"/>
</dbReference>
<dbReference type="InterPro" id="IPR052935">
    <property type="entry name" value="Mg2+_PAP"/>
</dbReference>
<dbReference type="GO" id="GO:0030479">
    <property type="term" value="C:actin cortical patch"/>
    <property type="evidence" value="ECO:0007669"/>
    <property type="project" value="TreeGrafter"/>
</dbReference>
<dbReference type="InterPro" id="IPR019236">
    <property type="entry name" value="APP1_cat"/>
</dbReference>
<feature type="compositionally biased region" description="Basic residues" evidence="1">
    <location>
        <begin position="238"/>
        <end position="247"/>
    </location>
</feature>
<dbReference type="Proteomes" id="UP000027195">
    <property type="component" value="Unassembled WGS sequence"/>
</dbReference>
<dbReference type="EMBL" id="KL198020">
    <property type="protein sequence ID" value="KDQ18968.1"/>
    <property type="molecule type" value="Genomic_DNA"/>
</dbReference>
<feature type="compositionally biased region" description="Low complexity" evidence="1">
    <location>
        <begin position="215"/>
        <end position="231"/>
    </location>
</feature>
<feature type="region of interest" description="Disordered" evidence="1">
    <location>
        <begin position="144"/>
        <end position="163"/>
    </location>
</feature>
<dbReference type="PANTHER" id="PTHR28208:SF3">
    <property type="entry name" value="PHOSPHATIDATE PHOSPHATASE APP1"/>
    <property type="match status" value="1"/>
</dbReference>
<organism evidence="3 4">
    <name type="scientific">Botryobasidium botryosum (strain FD-172 SS1)</name>
    <dbReference type="NCBI Taxonomy" id="930990"/>
    <lineage>
        <taxon>Eukaryota</taxon>
        <taxon>Fungi</taxon>
        <taxon>Dikarya</taxon>
        <taxon>Basidiomycota</taxon>
        <taxon>Agaricomycotina</taxon>
        <taxon>Agaricomycetes</taxon>
        <taxon>Cantharellales</taxon>
        <taxon>Botryobasidiaceae</taxon>
        <taxon>Botryobasidium</taxon>
    </lineage>
</organism>
<sequence length="731" mass="79593">MPFSQNPYLDSMSPGGRSPGKFAAFKNFVATRDYKGAYKNVAGRVSDYKRVVTDGAVKQTVGAWAEGRRRKRDEVKGVEKLHMFPGWATRREIALSREAVEAGHFSIEVFASGFAVSLRPPELATRSQRLFMQLARNFASLPKLPRPATSISQSPYASEESLPLSKSTEDLLASISLPPRPDEITPELERMAVRESQRTPQARAGSLPDFPTGYSSRSTSPSSSPSSSTSSLQDQLKSAHRSYKRHPPAASMPSLAELASAELTRLHANFDSRLELFWSSNLPNRVVRISIYVSPVAGCIEKEECEAPIFSEDVRTTPEGYFSLKACVPFESICTHPAGLKIAFGNRTAPIPLVVNAELLPVRKSTMDDEYPGTPGTPGVYGTPGAYRPSENDYFGATAMSDPAPSTSVSSGATGTQSITLSSSRLRVISDIDDTIKEAGIVHGVRTVFHNVFTKPLEELVVRGMGPWYSMMAQRGVAFHYVSNSPFELLPVLNEFFKVAGLPEGSLKLKFYGGRSLFHGLWEPAGERKRGGVVEILNEFPDSQFILVGDTGELDLELYASLACEYPHRVMGIFIRDVSTPTAIQPMPSKASDLVPSSPRLAAAMQTGRVPDAYMDPSERGPPSPTLSLAGEGGSSFALPPPTYRAAMDSPSAYASGASMSGASLYEKNGNGNGNGYNPVAALASERQQLLEMRYRKARAIVPPHIVLRVFKEPEENVEAWDIVNQFTDHH</sequence>
<feature type="region of interest" description="Disordered" evidence="1">
    <location>
        <begin position="194"/>
        <end position="251"/>
    </location>
</feature>
<evidence type="ECO:0000313" key="4">
    <source>
        <dbReference type="Proteomes" id="UP000027195"/>
    </source>
</evidence>
<proteinExistence type="predicted"/>
<keyword evidence="4" id="KW-1185">Reference proteome</keyword>
<gene>
    <name evidence="3" type="ORF">BOTBODRAFT_28451</name>
</gene>